<organism evidence="1 2">
    <name type="scientific">Deinococcus terrestris</name>
    <dbReference type="NCBI Taxonomy" id="2651870"/>
    <lineage>
        <taxon>Bacteria</taxon>
        <taxon>Thermotogati</taxon>
        <taxon>Deinococcota</taxon>
        <taxon>Deinococci</taxon>
        <taxon>Deinococcales</taxon>
        <taxon>Deinococcaceae</taxon>
        <taxon>Deinococcus</taxon>
    </lineage>
</organism>
<gene>
    <name evidence="1" type="ORF">F8S09_13315</name>
</gene>
<comment type="caution">
    <text evidence="1">The sequence shown here is derived from an EMBL/GenBank/DDBJ whole genome shotgun (WGS) entry which is preliminary data.</text>
</comment>
<name>A0A7X1NXI0_9DEIO</name>
<keyword evidence="2" id="KW-1185">Reference proteome</keyword>
<dbReference type="EMBL" id="WBSL01000007">
    <property type="protein sequence ID" value="MPY67651.1"/>
    <property type="molecule type" value="Genomic_DNA"/>
</dbReference>
<dbReference type="Gene3D" id="1.25.40.10">
    <property type="entry name" value="Tetratricopeptide repeat domain"/>
    <property type="match status" value="1"/>
</dbReference>
<evidence type="ECO:0000313" key="2">
    <source>
        <dbReference type="Proteomes" id="UP000484842"/>
    </source>
</evidence>
<dbReference type="InterPro" id="IPR011990">
    <property type="entry name" value="TPR-like_helical_dom_sf"/>
</dbReference>
<evidence type="ECO:0000313" key="1">
    <source>
        <dbReference type="EMBL" id="MPY67651.1"/>
    </source>
</evidence>
<accession>A0A7X1NXI0</accession>
<protein>
    <recommendedName>
        <fullName evidence="3">Transcriptional regulator</fullName>
    </recommendedName>
</protein>
<sequence>MSKGRPLGLRLLGGAALRVEEGWPRCPARALRLLAVLALDGPQPRRRVADLLWSGGSGRVLHNLRTTLYTLRRVLGQHADVLTERGHQLHLDLARVEVDVLGLTSADLALEGTWREFMAGHRADGPEQWLEWAERTEARLLGHLQPLPARRRTSPDRRALDLGQEALGAARLDRPGEAEAAARAALDLTPRGEGAALALDVLTHQAIGRDEYALAREYCGRALRATPEPQADICYTAGYLADLTGEPVRAERLALLGLAHLAPARSPALWYATVASAHDSRQDFRAARLWHELALQAARAAPSAQDHCGVLTFYLWHLNATGDSARAQMLAAEALDQGDFSMTAYIHQSLGTAQFRLGELGEALHTLRVNASHPVLSLRVIAASLEARILHRQGEREEARALLHTTLPLAQATEDGRARFEWAVAALTCAPREWAAQADACVRGAQTNDPLIVQHYQRLQATRPK</sequence>
<reference evidence="1 2" key="1">
    <citation type="submission" date="2019-10" db="EMBL/GenBank/DDBJ databases">
        <title>Deinococcus sp. isolated from soil.</title>
        <authorList>
            <person name="Li Y."/>
            <person name="Wang J."/>
        </authorList>
    </citation>
    <scope>NUCLEOTIDE SEQUENCE [LARGE SCALE GENOMIC DNA]</scope>
    <source>
        <strain evidence="1 2">SDU3-2</strain>
    </source>
</reference>
<dbReference type="AlphaFoldDB" id="A0A7X1NXI0"/>
<dbReference type="SUPFAM" id="SSF81901">
    <property type="entry name" value="HCP-like"/>
    <property type="match status" value="1"/>
</dbReference>
<proteinExistence type="predicted"/>
<dbReference type="RefSeq" id="WP_152871981.1">
    <property type="nucleotide sequence ID" value="NZ_WBSL01000007.1"/>
</dbReference>
<dbReference type="Proteomes" id="UP000484842">
    <property type="component" value="Unassembled WGS sequence"/>
</dbReference>
<evidence type="ECO:0008006" key="3">
    <source>
        <dbReference type="Google" id="ProtNLM"/>
    </source>
</evidence>